<feature type="domain" description="GAF" evidence="1">
    <location>
        <begin position="24"/>
        <end position="155"/>
    </location>
</feature>
<dbReference type="InterPro" id="IPR003018">
    <property type="entry name" value="GAF"/>
</dbReference>
<gene>
    <name evidence="2" type="ORF">FHR37_002977</name>
    <name evidence="3" type="ORF">SAMN05421678_11726</name>
</gene>
<dbReference type="OrthoDB" id="4629915at2"/>
<dbReference type="Pfam" id="PF13185">
    <property type="entry name" value="GAF_2"/>
    <property type="match status" value="1"/>
</dbReference>
<evidence type="ECO:0000313" key="4">
    <source>
        <dbReference type="Proteomes" id="UP000199052"/>
    </source>
</evidence>
<reference evidence="2 5" key="2">
    <citation type="submission" date="2020-07" db="EMBL/GenBank/DDBJ databases">
        <title>Sequencing the genomes of 1000 actinobacteria strains.</title>
        <authorList>
            <person name="Klenk H.-P."/>
        </authorList>
    </citation>
    <scope>NUCLEOTIDE SEQUENCE [LARGE SCALE GENOMIC DNA]</scope>
    <source>
        <strain evidence="2 5">DSM 45117</strain>
    </source>
</reference>
<dbReference type="Proteomes" id="UP000533017">
    <property type="component" value="Unassembled WGS sequence"/>
</dbReference>
<dbReference type="Proteomes" id="UP000199052">
    <property type="component" value="Unassembled WGS sequence"/>
</dbReference>
<dbReference type="EMBL" id="FOOI01000017">
    <property type="protein sequence ID" value="SFH40398.1"/>
    <property type="molecule type" value="Genomic_DNA"/>
</dbReference>
<accession>A0A1I2ZRG5</accession>
<dbReference type="EMBL" id="JACBZA010000001">
    <property type="protein sequence ID" value="NYH84126.1"/>
    <property type="molecule type" value="Genomic_DNA"/>
</dbReference>
<dbReference type="RefSeq" id="WP_092887808.1">
    <property type="nucleotide sequence ID" value="NZ_FOOI01000017.1"/>
</dbReference>
<reference evidence="3 4" key="1">
    <citation type="submission" date="2016-10" db="EMBL/GenBank/DDBJ databases">
        <authorList>
            <person name="de Groot N.N."/>
        </authorList>
    </citation>
    <scope>NUCLEOTIDE SEQUENCE [LARGE SCALE GENOMIC DNA]</scope>
    <source>
        <strain evidence="3 4">CPCC 202808</strain>
    </source>
</reference>
<dbReference type="AlphaFoldDB" id="A0A1I2ZRG5"/>
<name>A0A1I2ZRG5_9ACTN</name>
<dbReference type="InterPro" id="IPR029016">
    <property type="entry name" value="GAF-like_dom_sf"/>
</dbReference>
<evidence type="ECO:0000313" key="5">
    <source>
        <dbReference type="Proteomes" id="UP000533017"/>
    </source>
</evidence>
<evidence type="ECO:0000313" key="2">
    <source>
        <dbReference type="EMBL" id="NYH84126.1"/>
    </source>
</evidence>
<evidence type="ECO:0000259" key="1">
    <source>
        <dbReference type="Pfam" id="PF13185"/>
    </source>
</evidence>
<dbReference type="SUPFAM" id="SSF55781">
    <property type="entry name" value="GAF domain-like"/>
    <property type="match status" value="1"/>
</dbReference>
<keyword evidence="5" id="KW-1185">Reference proteome</keyword>
<sequence>MRVLVAAFEDVGGSRRPAGGLHRLDAVVEIAVRVPSGPVWASVTLASADRFWTCAASHESARQADEVQYALASGPCVDAILDDMVYHVRDVAHDPRWPAFARAAARPPVACMLSCPMVVMPVPGRDLRASLNIYAGRRSALDDEAVGFLLLLAAYGDLVASVVEDARRRARVRGFDFRGLL</sequence>
<protein>
    <submittedName>
        <fullName evidence="3">GAF domain-containing protein</fullName>
    </submittedName>
</protein>
<dbReference type="STRING" id="504797.SAMN05421678_11726"/>
<proteinExistence type="predicted"/>
<evidence type="ECO:0000313" key="3">
    <source>
        <dbReference type="EMBL" id="SFH40398.1"/>
    </source>
</evidence>
<organism evidence="3 4">
    <name type="scientific">Actinopolymorpha cephalotaxi</name>
    <dbReference type="NCBI Taxonomy" id="504797"/>
    <lineage>
        <taxon>Bacteria</taxon>
        <taxon>Bacillati</taxon>
        <taxon>Actinomycetota</taxon>
        <taxon>Actinomycetes</taxon>
        <taxon>Propionibacteriales</taxon>
        <taxon>Actinopolymorphaceae</taxon>
        <taxon>Actinopolymorpha</taxon>
    </lineage>
</organism>
<dbReference type="Gene3D" id="3.30.450.40">
    <property type="match status" value="1"/>
</dbReference>